<protein>
    <submittedName>
        <fullName evidence="2">Uncharacterized protein</fullName>
    </submittedName>
</protein>
<keyword evidence="1" id="KW-1133">Transmembrane helix</keyword>
<sequence>MPFSFLQRAGSGARWAAAAAMAIAGIAWPLLSAAKDEPWGKRMVEVVEMPTEALVRLARFQEKKGEVAAAGLPPGGMVFADTQAYTGPEIDLPASGNPYTLVLKVSGVALNDGDAGSRWMAGWSIDGSARVNIVPEIVRKGVRAGQAVEMAGAAPPVSFKADRRLAPVAEFAAARNLRIDRVRIEVWSGMRASSPVEMVMAWAPLLTGVVFLALFFWWRRR</sequence>
<dbReference type="EMBL" id="FOMQ01000003">
    <property type="protein sequence ID" value="SFD56834.1"/>
    <property type="molecule type" value="Genomic_DNA"/>
</dbReference>
<evidence type="ECO:0000313" key="3">
    <source>
        <dbReference type="Proteomes" id="UP000199517"/>
    </source>
</evidence>
<accession>A0A1I1TE12</accession>
<evidence type="ECO:0000313" key="2">
    <source>
        <dbReference type="EMBL" id="SFD56834.1"/>
    </source>
</evidence>
<dbReference type="Proteomes" id="UP000199517">
    <property type="component" value="Unassembled WGS sequence"/>
</dbReference>
<dbReference type="AlphaFoldDB" id="A0A1I1TE12"/>
<gene>
    <name evidence="2" type="ORF">SAMN04489710_103304</name>
</gene>
<dbReference type="OrthoDB" id="8817255at2"/>
<name>A0A1I1TE12_9BURK</name>
<keyword evidence="1" id="KW-0812">Transmembrane</keyword>
<keyword evidence="3" id="KW-1185">Reference proteome</keyword>
<proteinExistence type="predicted"/>
<dbReference type="RefSeq" id="WP_092950392.1">
    <property type="nucleotide sequence ID" value="NZ_FOMQ01000003.1"/>
</dbReference>
<reference evidence="3" key="1">
    <citation type="submission" date="2016-10" db="EMBL/GenBank/DDBJ databases">
        <authorList>
            <person name="Varghese N."/>
            <person name="Submissions S."/>
        </authorList>
    </citation>
    <scope>NUCLEOTIDE SEQUENCE [LARGE SCALE GENOMIC DNA]</scope>
    <source>
        <strain evidence="3">DSM 7481</strain>
    </source>
</reference>
<evidence type="ECO:0000256" key="1">
    <source>
        <dbReference type="SAM" id="Phobius"/>
    </source>
</evidence>
<feature type="transmembrane region" description="Helical" evidence="1">
    <location>
        <begin position="199"/>
        <end position="218"/>
    </location>
</feature>
<keyword evidence="1" id="KW-0472">Membrane</keyword>
<organism evidence="2 3">
    <name type="scientific">Paracidovorax konjaci</name>
    <dbReference type="NCBI Taxonomy" id="32040"/>
    <lineage>
        <taxon>Bacteria</taxon>
        <taxon>Pseudomonadati</taxon>
        <taxon>Pseudomonadota</taxon>
        <taxon>Betaproteobacteria</taxon>
        <taxon>Burkholderiales</taxon>
        <taxon>Comamonadaceae</taxon>
        <taxon>Paracidovorax</taxon>
    </lineage>
</organism>